<reference evidence="3 4" key="1">
    <citation type="submission" date="2017-03" db="EMBL/GenBank/DDBJ databases">
        <title>Lifting the veil on microbial sulfur biogeochemistry in mining wastewaters.</title>
        <authorList>
            <person name="Kantor R.S."/>
            <person name="Colenbrander Nelson T."/>
            <person name="Marshall S."/>
            <person name="Bennett D."/>
            <person name="Apte S."/>
            <person name="Camacho D."/>
            <person name="Thomas B.C."/>
            <person name="Warren L.A."/>
            <person name="Banfield J.F."/>
        </authorList>
    </citation>
    <scope>NUCLEOTIDE SEQUENCE [LARGE SCALE GENOMIC DNA]</scope>
    <source>
        <strain evidence="3">32-69-9</strain>
    </source>
</reference>
<keyword evidence="1" id="KW-0378">Hydrolase</keyword>
<dbReference type="Gene3D" id="3.40.50.1820">
    <property type="entry name" value="alpha/beta hydrolase"/>
    <property type="match status" value="1"/>
</dbReference>
<protein>
    <recommendedName>
        <fullName evidence="2">Alpha/beta hydrolase fold-3 domain-containing protein</fullName>
    </recommendedName>
</protein>
<evidence type="ECO:0000313" key="3">
    <source>
        <dbReference type="EMBL" id="OYX31586.1"/>
    </source>
</evidence>
<dbReference type="EMBL" id="NCEB01000030">
    <property type="protein sequence ID" value="OYX31586.1"/>
    <property type="molecule type" value="Genomic_DNA"/>
</dbReference>
<dbReference type="PANTHER" id="PTHR48081:SF8">
    <property type="entry name" value="ALPHA_BETA HYDROLASE FOLD-3 DOMAIN-CONTAINING PROTEIN-RELATED"/>
    <property type="match status" value="1"/>
</dbReference>
<dbReference type="Proteomes" id="UP000215595">
    <property type="component" value="Unassembled WGS sequence"/>
</dbReference>
<evidence type="ECO:0000259" key="2">
    <source>
        <dbReference type="Pfam" id="PF07859"/>
    </source>
</evidence>
<dbReference type="GO" id="GO:0016787">
    <property type="term" value="F:hydrolase activity"/>
    <property type="evidence" value="ECO:0007669"/>
    <property type="project" value="UniProtKB-KW"/>
</dbReference>
<dbReference type="SUPFAM" id="SSF53474">
    <property type="entry name" value="alpha/beta-Hydrolases"/>
    <property type="match status" value="1"/>
</dbReference>
<dbReference type="AlphaFoldDB" id="A0A258FGY2"/>
<name>A0A258FGY2_9CAUL</name>
<dbReference type="Pfam" id="PF07859">
    <property type="entry name" value="Abhydrolase_3"/>
    <property type="match status" value="1"/>
</dbReference>
<sequence length="323" mass="33798">MLDPQSRALLEDLNAMTRQMDISGADDLAVAARTQAATIFKAFAGTSPDEDGVCATAITVDGGDGARPARLYSSEAPTVAAPALVVFFHGGGWAVGDLDCYDGLMRALCRLSGAVFVSIDYRLAPEHGFPAGLDDALAATRWAARNAADLGCDPARIMVMGDSAGGNLAAVVAQHARDHGQRLAAQYLLYPVIDGSRPHEAYPSRMANGNGDLFLSRDAISGTLAWYLAAGGGVSSDPRVSPINAPDLSGLAPAYILVADHDPLRDEGLAYARRLDAAGTPVATEVVRGTIHGFLTFGDLDVCHATRRRIAEDIRLRQGSPAG</sequence>
<evidence type="ECO:0000313" key="4">
    <source>
        <dbReference type="Proteomes" id="UP000215595"/>
    </source>
</evidence>
<dbReference type="PANTHER" id="PTHR48081">
    <property type="entry name" value="AB HYDROLASE SUPERFAMILY PROTEIN C4A8.06C"/>
    <property type="match status" value="1"/>
</dbReference>
<dbReference type="InterPro" id="IPR013094">
    <property type="entry name" value="AB_hydrolase_3"/>
</dbReference>
<gene>
    <name evidence="3" type="ORF">B7Z01_12320</name>
</gene>
<evidence type="ECO:0000256" key="1">
    <source>
        <dbReference type="ARBA" id="ARBA00022801"/>
    </source>
</evidence>
<dbReference type="InterPro" id="IPR050300">
    <property type="entry name" value="GDXG_lipolytic_enzyme"/>
</dbReference>
<proteinExistence type="predicted"/>
<comment type="caution">
    <text evidence="3">The sequence shown here is derived from an EMBL/GenBank/DDBJ whole genome shotgun (WGS) entry which is preliminary data.</text>
</comment>
<dbReference type="InterPro" id="IPR029058">
    <property type="entry name" value="AB_hydrolase_fold"/>
</dbReference>
<organism evidence="3 4">
    <name type="scientific">Brevundimonas subvibrioides</name>
    <dbReference type="NCBI Taxonomy" id="74313"/>
    <lineage>
        <taxon>Bacteria</taxon>
        <taxon>Pseudomonadati</taxon>
        <taxon>Pseudomonadota</taxon>
        <taxon>Alphaproteobacteria</taxon>
        <taxon>Caulobacterales</taxon>
        <taxon>Caulobacteraceae</taxon>
        <taxon>Brevundimonas</taxon>
    </lineage>
</organism>
<feature type="domain" description="Alpha/beta hydrolase fold-3" evidence="2">
    <location>
        <begin position="85"/>
        <end position="295"/>
    </location>
</feature>
<accession>A0A258FGY2</accession>